<protein>
    <recommendedName>
        <fullName evidence="14">Holliday junction nuclease RuvC</fullName>
    </recommendedName>
</protein>
<dbReference type="PRINTS" id="PR00696">
    <property type="entry name" value="RSOLVASERUVC"/>
</dbReference>
<evidence type="ECO:0000256" key="10">
    <source>
        <dbReference type="ARBA" id="ARBA00023172"/>
    </source>
</evidence>
<evidence type="ECO:0000256" key="7">
    <source>
        <dbReference type="ARBA" id="ARBA00022801"/>
    </source>
</evidence>
<evidence type="ECO:0000256" key="1">
    <source>
        <dbReference type="ARBA" id="ARBA00009518"/>
    </source>
</evidence>
<evidence type="ECO:0008006" key="14">
    <source>
        <dbReference type="Google" id="ProtNLM"/>
    </source>
</evidence>
<evidence type="ECO:0000256" key="9">
    <source>
        <dbReference type="ARBA" id="ARBA00023125"/>
    </source>
</evidence>
<proteinExistence type="inferred from homology"/>
<evidence type="ECO:0000256" key="8">
    <source>
        <dbReference type="ARBA" id="ARBA00022842"/>
    </source>
</evidence>
<dbReference type="GO" id="GO:0008821">
    <property type="term" value="F:crossover junction DNA endonuclease activity"/>
    <property type="evidence" value="ECO:0007669"/>
    <property type="project" value="InterPro"/>
</dbReference>
<dbReference type="PANTHER" id="PTHR30194">
    <property type="entry name" value="CROSSOVER JUNCTION ENDODEOXYRIBONUCLEASE RUVC"/>
    <property type="match status" value="1"/>
</dbReference>
<dbReference type="CDD" id="cd16962">
    <property type="entry name" value="RuvC"/>
    <property type="match status" value="1"/>
</dbReference>
<dbReference type="InterPro" id="IPR020563">
    <property type="entry name" value="X-over_junc_endoDNase_Mg_BS"/>
</dbReference>
<keyword evidence="8" id="KW-0460">Magnesium</keyword>
<evidence type="ECO:0000256" key="11">
    <source>
        <dbReference type="ARBA" id="ARBA00023204"/>
    </source>
</evidence>
<comment type="similarity">
    <text evidence="1">Belongs to the RuvC family.</text>
</comment>
<feature type="compositionally biased region" description="Gly residues" evidence="12">
    <location>
        <begin position="25"/>
        <end position="38"/>
    </location>
</feature>
<accession>A0A7S1DQI8</accession>
<evidence type="ECO:0000256" key="3">
    <source>
        <dbReference type="ARBA" id="ARBA00022722"/>
    </source>
</evidence>
<dbReference type="FunFam" id="3.30.420.10:FF:000002">
    <property type="entry name" value="Crossover junction endodeoxyribonuclease RuvC"/>
    <property type="match status" value="1"/>
</dbReference>
<feature type="region of interest" description="Disordered" evidence="12">
    <location>
        <begin position="20"/>
        <end position="49"/>
    </location>
</feature>
<evidence type="ECO:0000256" key="2">
    <source>
        <dbReference type="ARBA" id="ARBA00022490"/>
    </source>
</evidence>
<evidence type="ECO:0000256" key="12">
    <source>
        <dbReference type="SAM" id="MobiDB-lite"/>
    </source>
</evidence>
<dbReference type="SUPFAM" id="SSF53098">
    <property type="entry name" value="Ribonuclease H-like"/>
    <property type="match status" value="1"/>
</dbReference>
<dbReference type="GO" id="GO:0003677">
    <property type="term" value="F:DNA binding"/>
    <property type="evidence" value="ECO:0007669"/>
    <property type="project" value="UniProtKB-KW"/>
</dbReference>
<dbReference type="PANTHER" id="PTHR30194:SF3">
    <property type="entry name" value="CROSSOVER JUNCTION ENDODEOXYRIBONUCLEASE RUVC"/>
    <property type="match status" value="1"/>
</dbReference>
<dbReference type="NCBIfam" id="TIGR00228">
    <property type="entry name" value="ruvC"/>
    <property type="match status" value="1"/>
</dbReference>
<dbReference type="AlphaFoldDB" id="A0A7S1DQI8"/>
<keyword evidence="2" id="KW-0963">Cytoplasm</keyword>
<evidence type="ECO:0000256" key="5">
    <source>
        <dbReference type="ARBA" id="ARBA00022759"/>
    </source>
</evidence>
<keyword evidence="11" id="KW-0234">DNA repair</keyword>
<dbReference type="Gene3D" id="3.30.420.10">
    <property type="entry name" value="Ribonuclease H-like superfamily/Ribonuclease H"/>
    <property type="match status" value="1"/>
</dbReference>
<evidence type="ECO:0000313" key="13">
    <source>
        <dbReference type="EMBL" id="CAD8954921.1"/>
    </source>
</evidence>
<keyword evidence="4" id="KW-0479">Metal-binding</keyword>
<dbReference type="GO" id="GO:0046872">
    <property type="term" value="F:metal ion binding"/>
    <property type="evidence" value="ECO:0007669"/>
    <property type="project" value="UniProtKB-KW"/>
</dbReference>
<dbReference type="InterPro" id="IPR036397">
    <property type="entry name" value="RNaseH_sf"/>
</dbReference>
<keyword evidence="10" id="KW-0233">DNA recombination</keyword>
<keyword evidence="3" id="KW-0540">Nuclease</keyword>
<reference evidence="13" key="1">
    <citation type="submission" date="2021-01" db="EMBL/GenBank/DDBJ databases">
        <authorList>
            <person name="Corre E."/>
            <person name="Pelletier E."/>
            <person name="Niang G."/>
            <person name="Scheremetjew M."/>
            <person name="Finn R."/>
            <person name="Kale V."/>
            <person name="Holt S."/>
            <person name="Cochrane G."/>
            <person name="Meng A."/>
            <person name="Brown T."/>
            <person name="Cohen L."/>
        </authorList>
    </citation>
    <scope>NUCLEOTIDE SEQUENCE</scope>
    <source>
        <strain evidence="13">CCMP644</strain>
    </source>
</reference>
<dbReference type="HAMAP" id="MF_00034">
    <property type="entry name" value="RuvC"/>
    <property type="match status" value="1"/>
</dbReference>
<organism evidence="13">
    <name type="scientific">Hemiselmis andersenii</name>
    <name type="common">Cryptophyte alga</name>
    <dbReference type="NCBI Taxonomy" id="464988"/>
    <lineage>
        <taxon>Eukaryota</taxon>
        <taxon>Cryptophyceae</taxon>
        <taxon>Cryptomonadales</taxon>
        <taxon>Hemiselmidaceae</taxon>
        <taxon>Hemiselmis</taxon>
    </lineage>
</organism>
<gene>
    <name evidence="13" type="ORF">HAND00432_LOCUS9459</name>
</gene>
<dbReference type="PROSITE" id="PS01321">
    <property type="entry name" value="RUVC"/>
    <property type="match status" value="1"/>
</dbReference>
<evidence type="ECO:0000256" key="6">
    <source>
        <dbReference type="ARBA" id="ARBA00022763"/>
    </source>
</evidence>
<dbReference type="GO" id="GO:0006310">
    <property type="term" value="P:DNA recombination"/>
    <property type="evidence" value="ECO:0007669"/>
    <property type="project" value="UniProtKB-KW"/>
</dbReference>
<dbReference type="Pfam" id="PF02075">
    <property type="entry name" value="RuvC"/>
    <property type="match status" value="1"/>
</dbReference>
<dbReference type="EMBL" id="HBFX01015653">
    <property type="protein sequence ID" value="CAD8954921.1"/>
    <property type="molecule type" value="Transcribed_RNA"/>
</dbReference>
<name>A0A7S1DQI8_HEMAN</name>
<dbReference type="GO" id="GO:0006281">
    <property type="term" value="P:DNA repair"/>
    <property type="evidence" value="ECO:0007669"/>
    <property type="project" value="UniProtKB-KW"/>
</dbReference>
<sequence>MVDRHTDRLGGRAAAVLDHPLRGLAGPGHGLPDGGGGRLWRPGDEGAEEGRRRALLGQPQLHHRCGRPARSRRGAVFRRARPVPLGALVLQPAAGRPLVRILGIDPGLQTTGFGVIDADGPRLAYVASGTIKTSGVAAGDLPARLKILFDGIREVVARYQPQCAAVEIVFVNVNPQSTLLLGQARGAALTALVSADLAVSEYTALQMKKAIVGHGHAKKEQIQAMVQRLLNLPGVPGKDAADALGLAVMHAHARVSFEAMSRSTTLARRQHAQFKGGRTY</sequence>
<keyword evidence="5" id="KW-0255">Endonuclease</keyword>
<keyword evidence="7" id="KW-0378">Hydrolase</keyword>
<keyword evidence="6" id="KW-0227">DNA damage</keyword>
<dbReference type="InterPro" id="IPR002176">
    <property type="entry name" value="X-over_junc_endoDNase_RuvC"/>
</dbReference>
<keyword evidence="9" id="KW-0238">DNA-binding</keyword>
<dbReference type="InterPro" id="IPR012337">
    <property type="entry name" value="RNaseH-like_sf"/>
</dbReference>
<evidence type="ECO:0000256" key="4">
    <source>
        <dbReference type="ARBA" id="ARBA00022723"/>
    </source>
</evidence>